<comment type="similarity">
    <text evidence="1">Belongs to the iron-containing alcohol dehydrogenase family.</text>
</comment>
<dbReference type="PANTHER" id="PTHR43616">
    <property type="entry name" value="GLYCEROL DEHYDROGENASE"/>
    <property type="match status" value="1"/>
</dbReference>
<dbReference type="NCBIfam" id="NF006941">
    <property type="entry name" value="PRK09423.1"/>
    <property type="match status" value="1"/>
</dbReference>
<evidence type="ECO:0000313" key="14">
    <source>
        <dbReference type="Proteomes" id="UP000271256"/>
    </source>
</evidence>
<dbReference type="SUPFAM" id="SSF56796">
    <property type="entry name" value="Dehydroquinate synthase-like"/>
    <property type="match status" value="1"/>
</dbReference>
<evidence type="ECO:0000256" key="5">
    <source>
        <dbReference type="ARBA" id="ARBA00037918"/>
    </source>
</evidence>
<evidence type="ECO:0000256" key="8">
    <source>
        <dbReference type="ARBA" id="ARBA00049006"/>
    </source>
</evidence>
<feature type="domain" description="Alcohol dehydrogenase iron-type/glycerol dehydrogenase GldA" evidence="12">
    <location>
        <begin position="34"/>
        <end position="180"/>
    </location>
</feature>
<keyword evidence="4 11" id="KW-0520">NAD</keyword>
<reference evidence="13 14" key="1">
    <citation type="submission" date="2018-10" db="EMBL/GenBank/DDBJ databases">
        <authorList>
            <person name="Grouzdev D.S."/>
            <person name="Krutkina M.S."/>
            <person name="Tourova T.P."/>
            <person name="Nazina T.N."/>
        </authorList>
    </citation>
    <scope>NUCLEOTIDE SEQUENCE [LARGE SCALE GENOMIC DNA]</scope>
    <source>
        <strain evidence="13 14">435</strain>
    </source>
</reference>
<feature type="binding site" evidence="9">
    <location>
        <position position="197"/>
    </location>
    <ligand>
        <name>glycerol</name>
        <dbReference type="ChEBI" id="CHEBI:17754"/>
    </ligand>
</feature>
<feature type="binding site" evidence="11">
    <location>
        <position position="153"/>
    </location>
    <ligand>
        <name>NAD(+)</name>
        <dbReference type="ChEBI" id="CHEBI:57540"/>
    </ligand>
</feature>
<dbReference type="GO" id="GO:0005829">
    <property type="term" value="C:cytosol"/>
    <property type="evidence" value="ECO:0007669"/>
    <property type="project" value="TreeGrafter"/>
</dbReference>
<name>A0A494X4J7_9FIRM</name>
<comment type="catalytic activity">
    <reaction evidence="8">
        <text>glycerol + NAD(+) = dihydroxyacetone + NADH + H(+)</text>
        <dbReference type="Rhea" id="RHEA:13769"/>
        <dbReference type="ChEBI" id="CHEBI:15378"/>
        <dbReference type="ChEBI" id="CHEBI:16016"/>
        <dbReference type="ChEBI" id="CHEBI:17754"/>
        <dbReference type="ChEBI" id="CHEBI:57540"/>
        <dbReference type="ChEBI" id="CHEBI:57945"/>
        <dbReference type="EC" id="1.1.1.6"/>
    </reaction>
</comment>
<keyword evidence="3" id="KW-0560">Oxidoreductase</keyword>
<keyword evidence="2 9" id="KW-0479">Metal-binding</keyword>
<evidence type="ECO:0000256" key="4">
    <source>
        <dbReference type="ARBA" id="ARBA00023027"/>
    </source>
</evidence>
<dbReference type="Gene3D" id="1.20.1090.10">
    <property type="entry name" value="Dehydroquinate synthase-like - alpha domain"/>
    <property type="match status" value="1"/>
</dbReference>
<evidence type="ECO:0000256" key="1">
    <source>
        <dbReference type="ARBA" id="ARBA00007358"/>
    </source>
</evidence>
<feature type="binding site" evidence="11">
    <location>
        <position position="157"/>
    </location>
    <ligand>
        <name>NAD(+)</name>
        <dbReference type="ChEBI" id="CHEBI:57540"/>
    </ligand>
</feature>
<dbReference type="Gene3D" id="3.40.50.1970">
    <property type="match status" value="1"/>
</dbReference>
<dbReference type="AlphaFoldDB" id="A0A494X4J7"/>
<dbReference type="EC" id="1.1.1.6" evidence="6"/>
<comment type="cofactor">
    <cofactor evidence="9">
        <name>Zn(2+)</name>
        <dbReference type="ChEBI" id="CHEBI:29105"/>
    </cofactor>
    <text evidence="9">Binds 1 zinc ion per subunit.</text>
</comment>
<dbReference type="InterPro" id="IPR018211">
    <property type="entry name" value="ADH_Fe_CS"/>
</dbReference>
<organism evidence="13 14">
    <name type="scientific">Desulfofundulus salinus</name>
    <dbReference type="NCBI Taxonomy" id="2419843"/>
    <lineage>
        <taxon>Bacteria</taxon>
        <taxon>Bacillati</taxon>
        <taxon>Bacillota</taxon>
        <taxon>Clostridia</taxon>
        <taxon>Eubacteriales</taxon>
        <taxon>Peptococcaceae</taxon>
        <taxon>Desulfofundulus</taxon>
    </lineage>
</organism>
<dbReference type="GO" id="GO:0008888">
    <property type="term" value="F:glycerol dehydrogenase (NAD+) activity"/>
    <property type="evidence" value="ECO:0007669"/>
    <property type="project" value="UniProtKB-EC"/>
</dbReference>
<gene>
    <name evidence="13" type="ORF">D7024_13595</name>
</gene>
<feature type="binding site" evidence="9">
    <location>
        <position position="297"/>
    </location>
    <ligand>
        <name>glycerol</name>
        <dbReference type="ChEBI" id="CHEBI:17754"/>
    </ligand>
</feature>
<evidence type="ECO:0000256" key="7">
    <source>
        <dbReference type="ARBA" id="ARBA00040132"/>
    </source>
</evidence>
<evidence type="ECO:0000256" key="11">
    <source>
        <dbReference type="PIRSR" id="PIRSR000112-3"/>
    </source>
</evidence>
<protein>
    <recommendedName>
        <fullName evidence="7">Glycerol dehydrogenase</fullName>
        <ecNumber evidence="6">1.1.1.6</ecNumber>
    </recommendedName>
</protein>
<comment type="caution">
    <text evidence="13">The sequence shown here is derived from an EMBL/GenBank/DDBJ whole genome shotgun (WGS) entry which is preliminary data.</text>
</comment>
<dbReference type="EMBL" id="RBWE01000001">
    <property type="protein sequence ID" value="RKO67870.1"/>
    <property type="molecule type" value="Genomic_DNA"/>
</dbReference>
<keyword evidence="14" id="KW-1185">Reference proteome</keyword>
<dbReference type="PANTHER" id="PTHR43616:SF5">
    <property type="entry name" value="GLYCEROL DEHYDROGENASE 1"/>
    <property type="match status" value="1"/>
</dbReference>
<accession>A0A494X4J7</accession>
<dbReference type="PIRSF" id="PIRSF000112">
    <property type="entry name" value="Glycerol_dehydrogenase"/>
    <property type="match status" value="1"/>
</dbReference>
<dbReference type="GO" id="GO:0046872">
    <property type="term" value="F:metal ion binding"/>
    <property type="evidence" value="ECO:0007669"/>
    <property type="project" value="UniProtKB-KW"/>
</dbReference>
<keyword evidence="9" id="KW-0862">Zinc</keyword>
<dbReference type="PROSITE" id="PS00913">
    <property type="entry name" value="ADH_IRON_1"/>
    <property type="match status" value="1"/>
</dbReference>
<dbReference type="Proteomes" id="UP000271256">
    <property type="component" value="Unassembled WGS sequence"/>
</dbReference>
<dbReference type="Pfam" id="PF00465">
    <property type="entry name" value="Fe-ADH"/>
    <property type="match status" value="1"/>
</dbReference>
<feature type="binding site" evidence="10">
    <location>
        <position position="147"/>
    </location>
    <ligand>
        <name>glycerol</name>
        <dbReference type="ChEBI" id="CHEBI:17754"/>
    </ligand>
</feature>
<evidence type="ECO:0000313" key="13">
    <source>
        <dbReference type="EMBL" id="RKO67870.1"/>
    </source>
</evidence>
<evidence type="ECO:0000259" key="12">
    <source>
        <dbReference type="Pfam" id="PF00465"/>
    </source>
</evidence>
<comment type="pathway">
    <text evidence="5">Polyol metabolism; glycerol fermentation; glycerone phosphate from glycerol (oxidative route): step 1/2.</text>
</comment>
<feature type="binding site" evidence="11">
    <location>
        <position position="151"/>
    </location>
    <ligand>
        <name>NAD(+)</name>
        <dbReference type="ChEBI" id="CHEBI:57540"/>
    </ligand>
</feature>
<dbReference type="OrthoDB" id="5198708at2"/>
<proteinExistence type="inferred from homology"/>
<evidence type="ECO:0000256" key="2">
    <source>
        <dbReference type="ARBA" id="ARBA00022723"/>
    </source>
</evidence>
<sequence length="397" mass="42416">MIIYDAWKCFYITNIRKCNTGGLLVSQVKVMIAPSRYVQGAGALAEIGEHVSRLGKKVFVTGGKTALAQTRESIEKSCGEKGVACVFETFRGECCDSEIDRLKAAAVSAGCDVVMAVGGGKAIDAGKAVAALMKVPVVIVPTIAATDAPCSALSVIYTEEGVFDRYFILPQNPNLVLVDTSIIARAPVRFLVAGMGDALATWFEAASCAQASARNIPGGRTTTAALRLARLCYEILIEYGEQARLAVERGVVTPAVEKIVEANTLLSGIGFESSGLAAAHAIHDGLTVLEETHHAYHGEKVSFGTLAHLVLEDHPREEMEEVLDFCIRVGLPITLAQLGVKEPSPEKIRRVASKVCEPGMMIHNMPFPVTPDMVYDAILAADAIGQAYLRRQGITVE</sequence>
<evidence type="ECO:0000256" key="6">
    <source>
        <dbReference type="ARBA" id="ARBA00039147"/>
    </source>
</evidence>
<dbReference type="CDD" id="cd08170">
    <property type="entry name" value="GlyDH"/>
    <property type="match status" value="1"/>
</dbReference>
<evidence type="ECO:0000256" key="9">
    <source>
        <dbReference type="PIRSR" id="PIRSR000112-1"/>
    </source>
</evidence>
<feature type="binding site" evidence="9">
    <location>
        <position position="280"/>
    </location>
    <ligand>
        <name>glycerol</name>
        <dbReference type="ChEBI" id="CHEBI:17754"/>
    </ligand>
</feature>
<dbReference type="InterPro" id="IPR001670">
    <property type="entry name" value="ADH_Fe/GldA"/>
</dbReference>
<evidence type="ECO:0000256" key="3">
    <source>
        <dbReference type="ARBA" id="ARBA00023002"/>
    </source>
</evidence>
<evidence type="ECO:0000256" key="10">
    <source>
        <dbReference type="PIRSR" id="PIRSR000112-2"/>
    </source>
</evidence>
<feature type="binding site" evidence="11">
    <location>
        <begin position="120"/>
        <end position="124"/>
    </location>
    <ligand>
        <name>NAD(+)</name>
        <dbReference type="ChEBI" id="CHEBI:57540"/>
    </ligand>
</feature>
<dbReference type="InterPro" id="IPR016205">
    <property type="entry name" value="Glycerol_DH"/>
</dbReference>